<protein>
    <submittedName>
        <fullName evidence="1">Uncharacterized protein</fullName>
    </submittedName>
</protein>
<evidence type="ECO:0000313" key="1">
    <source>
        <dbReference type="EMBL" id="AFK44029.1"/>
    </source>
</evidence>
<reference evidence="1" key="1">
    <citation type="submission" date="2012-05" db="EMBL/GenBank/DDBJ databases">
        <authorList>
            <person name="Krishnakumar V."/>
            <person name="Cheung F."/>
            <person name="Xiao Y."/>
            <person name="Chan A."/>
            <person name="Moskal W.A."/>
            <person name="Town C.D."/>
        </authorList>
    </citation>
    <scope>NUCLEOTIDE SEQUENCE</scope>
</reference>
<organism evidence="1">
    <name type="scientific">Lotus japonicus</name>
    <name type="common">Lotus corniculatus var. japonicus</name>
    <dbReference type="NCBI Taxonomy" id="34305"/>
    <lineage>
        <taxon>Eukaryota</taxon>
        <taxon>Viridiplantae</taxon>
        <taxon>Streptophyta</taxon>
        <taxon>Embryophyta</taxon>
        <taxon>Tracheophyta</taxon>
        <taxon>Spermatophyta</taxon>
        <taxon>Magnoliopsida</taxon>
        <taxon>eudicotyledons</taxon>
        <taxon>Gunneridae</taxon>
        <taxon>Pentapetalae</taxon>
        <taxon>rosids</taxon>
        <taxon>fabids</taxon>
        <taxon>Fabales</taxon>
        <taxon>Fabaceae</taxon>
        <taxon>Papilionoideae</taxon>
        <taxon>50 kb inversion clade</taxon>
        <taxon>NPAAA clade</taxon>
        <taxon>Hologalegina</taxon>
        <taxon>robinioid clade</taxon>
        <taxon>Loteae</taxon>
        <taxon>Lotus</taxon>
    </lineage>
</organism>
<dbReference type="AlphaFoldDB" id="I3SUT7"/>
<dbReference type="EMBL" id="BT144235">
    <property type="protein sequence ID" value="AFK44029.1"/>
    <property type="molecule type" value="mRNA"/>
</dbReference>
<proteinExistence type="evidence at transcript level"/>
<sequence length="81" mass="8823">MQIVIPFAMTGCGTTRFVVIKETAMQIYCFSIWWLNLVSLGDIPFSHLSSSTDTVTSPFSPSSTLMLGDCTVSLLALRSSL</sequence>
<name>I3SUT7_LOTJA</name>
<accession>I3SUT7</accession>